<dbReference type="Gene3D" id="3.20.20.370">
    <property type="entry name" value="Glycoside hydrolase/deacetylase"/>
    <property type="match status" value="1"/>
</dbReference>
<evidence type="ECO:0000259" key="1">
    <source>
        <dbReference type="PROSITE" id="PS51677"/>
    </source>
</evidence>
<protein>
    <submittedName>
        <fullName evidence="2">Polysaccharide deacetylase family sporulation protein PdaB</fullName>
    </submittedName>
</protein>
<dbReference type="RefSeq" id="WP_379895398.1">
    <property type="nucleotide sequence ID" value="NZ_CBCSCT010000026.1"/>
</dbReference>
<gene>
    <name evidence="2" type="primary">pdaB</name>
    <name evidence="2" type="ORF">ACFPXP_16295</name>
</gene>
<dbReference type="SUPFAM" id="SSF88713">
    <property type="entry name" value="Glycoside hydrolase/deacetylase"/>
    <property type="match status" value="1"/>
</dbReference>
<dbReference type="PROSITE" id="PS51677">
    <property type="entry name" value="NODB"/>
    <property type="match status" value="1"/>
</dbReference>
<evidence type="ECO:0000313" key="3">
    <source>
        <dbReference type="Proteomes" id="UP001596250"/>
    </source>
</evidence>
<dbReference type="PANTHER" id="PTHR10587:SF128">
    <property type="entry name" value="POLYSACCHARIDE DEACETYLASE PDAB-RELATED"/>
    <property type="match status" value="1"/>
</dbReference>
<evidence type="ECO:0000313" key="2">
    <source>
        <dbReference type="EMBL" id="MFC5987966.1"/>
    </source>
</evidence>
<dbReference type="InterPro" id="IPR050248">
    <property type="entry name" value="Polysacc_deacetylase_ArnD"/>
</dbReference>
<keyword evidence="3" id="KW-1185">Reference proteome</keyword>
<reference evidence="3" key="1">
    <citation type="journal article" date="2019" name="Int. J. Syst. Evol. Microbiol.">
        <title>The Global Catalogue of Microorganisms (GCM) 10K type strain sequencing project: providing services to taxonomists for standard genome sequencing and annotation.</title>
        <authorList>
            <consortium name="The Broad Institute Genomics Platform"/>
            <consortium name="The Broad Institute Genome Sequencing Center for Infectious Disease"/>
            <person name="Wu L."/>
            <person name="Ma J."/>
        </authorList>
    </citation>
    <scope>NUCLEOTIDE SEQUENCE [LARGE SCALE GENOMIC DNA]</scope>
    <source>
        <strain evidence="3">CCM 8749</strain>
    </source>
</reference>
<dbReference type="NCBIfam" id="TIGR02764">
    <property type="entry name" value="spore_ybaN_pdaB"/>
    <property type="match status" value="1"/>
</dbReference>
<feature type="domain" description="NodB homology" evidence="1">
    <location>
        <begin position="57"/>
        <end position="237"/>
    </location>
</feature>
<organism evidence="2 3">
    <name type="scientific">Marinicrinis lubricantis</name>
    <dbReference type="NCBI Taxonomy" id="2086470"/>
    <lineage>
        <taxon>Bacteria</taxon>
        <taxon>Bacillati</taxon>
        <taxon>Bacillota</taxon>
        <taxon>Bacilli</taxon>
        <taxon>Bacillales</taxon>
        <taxon>Paenibacillaceae</taxon>
    </lineage>
</organism>
<accession>A0ABW1ISB8</accession>
<name>A0ABW1ISB8_9BACL</name>
<dbReference type="InterPro" id="IPR014132">
    <property type="entry name" value="PdaB-like"/>
</dbReference>
<dbReference type="InterPro" id="IPR011330">
    <property type="entry name" value="Glyco_hydro/deAcase_b/a-brl"/>
</dbReference>
<dbReference type="Pfam" id="PF01522">
    <property type="entry name" value="Polysacc_deac_1"/>
    <property type="match status" value="1"/>
</dbReference>
<dbReference type="InterPro" id="IPR002509">
    <property type="entry name" value="NODB_dom"/>
</dbReference>
<comment type="caution">
    <text evidence="2">The sequence shown here is derived from an EMBL/GenBank/DDBJ whole genome shotgun (WGS) entry which is preliminary data.</text>
</comment>
<dbReference type="Proteomes" id="UP001596250">
    <property type="component" value="Unassembled WGS sequence"/>
</dbReference>
<dbReference type="PANTHER" id="PTHR10587">
    <property type="entry name" value="GLYCOSYL TRANSFERASE-RELATED"/>
    <property type="match status" value="1"/>
</dbReference>
<dbReference type="EMBL" id="JBHSQV010000173">
    <property type="protein sequence ID" value="MFC5987966.1"/>
    <property type="molecule type" value="Genomic_DNA"/>
</dbReference>
<proteinExistence type="predicted"/>
<sequence length="257" mass="28907">MNFFFVINGTRLKQIMIILVAALFAAGTIYAKKESISVFSTQAQAPSAVYQVDTNKKWIALTFDISWGEKKVEPILQVLKDKGVKHATFFLSSVWAQDHPNLVKQILDAGYEIGSHGHKHVSYNTLEDQEIRKQITTAHSILNKVTGKDPTLLRVPNGEFDQRVLQIASSLNYTVVQWGVDSFDWMKKDAKTIVNNVLTKAKKGDIVLMHASDSAKHTHEALPIIIDKLRDKGFELVTVSQLISQADLKHNEVQDKR</sequence>